<dbReference type="EMBL" id="JACIJB010000009">
    <property type="protein sequence ID" value="MBB5661237.1"/>
    <property type="molecule type" value="Genomic_DNA"/>
</dbReference>
<dbReference type="SUPFAM" id="SSF53681">
    <property type="entry name" value="Aspartate/glutamate racemase"/>
    <property type="match status" value="2"/>
</dbReference>
<sequence>MKVLGVLGGMGPAATVAFLARLQALTPATCDEDHIRVLMDMNPQVPNRHRDEPGAKRVLGEMAARLRDMGAEVLAMPCNTAHAHADAIRASGLPFIDMVAETAAEAARGGARRIGVLATPGGDALYATALEALGVEPVRLNIAGRRTFLEAVFQVKSGDVGAGPQGLMRGLAAGLVEAGAEVVIGGCTEVPLLIGVGDVAVPLVDSAEVLAAACVRMCLADIATASDARQG</sequence>
<protein>
    <submittedName>
        <fullName evidence="3">Aspartate racemase</fullName>
        <ecNumber evidence="3">5.1.1.13</ecNumber>
    </submittedName>
</protein>
<reference evidence="3 4" key="1">
    <citation type="submission" date="2020-08" db="EMBL/GenBank/DDBJ databases">
        <title>Genomic Encyclopedia of Type Strains, Phase IV (KMG-IV): sequencing the most valuable type-strain genomes for metagenomic binning, comparative biology and taxonomic classification.</title>
        <authorList>
            <person name="Goeker M."/>
        </authorList>
    </citation>
    <scope>NUCLEOTIDE SEQUENCE [LARGE SCALE GENOMIC DNA]</scope>
    <source>
        <strain evidence="3 4">DSM 24448</strain>
    </source>
</reference>
<name>A0A7W9E7D6_9CAUL</name>
<dbReference type="OrthoDB" id="9803739at2"/>
<evidence type="ECO:0000313" key="4">
    <source>
        <dbReference type="Proteomes" id="UP000548978"/>
    </source>
</evidence>
<dbReference type="InterPro" id="IPR004380">
    <property type="entry name" value="Asp_race"/>
</dbReference>
<dbReference type="EC" id="5.1.1.13" evidence="3"/>
<evidence type="ECO:0000313" key="3">
    <source>
        <dbReference type="EMBL" id="MBB5661237.1"/>
    </source>
</evidence>
<dbReference type="InterPro" id="IPR001920">
    <property type="entry name" value="Asp/Glu_race"/>
</dbReference>
<keyword evidence="4" id="KW-1185">Reference proteome</keyword>
<dbReference type="RefSeq" id="WP_123288550.1">
    <property type="nucleotide sequence ID" value="NZ_JACIJB010000009.1"/>
</dbReference>
<proteinExistence type="inferred from homology"/>
<dbReference type="PROSITE" id="PS00923">
    <property type="entry name" value="ASP_GLU_RACEMASE_1"/>
    <property type="match status" value="1"/>
</dbReference>
<evidence type="ECO:0000256" key="2">
    <source>
        <dbReference type="ARBA" id="ARBA00023235"/>
    </source>
</evidence>
<dbReference type="NCBIfam" id="TIGR00035">
    <property type="entry name" value="asp_race"/>
    <property type="match status" value="1"/>
</dbReference>
<dbReference type="Pfam" id="PF01177">
    <property type="entry name" value="Asp_Glu_race"/>
    <property type="match status" value="1"/>
</dbReference>
<dbReference type="Proteomes" id="UP000548978">
    <property type="component" value="Unassembled WGS sequence"/>
</dbReference>
<dbReference type="PANTHER" id="PTHR21198:SF7">
    <property type="entry name" value="ASPARTATE-GLUTAMATE RACEMASE FAMILY"/>
    <property type="match status" value="1"/>
</dbReference>
<comment type="similarity">
    <text evidence="1">Belongs to the aspartate/glutamate racemases family.</text>
</comment>
<dbReference type="GO" id="GO:0047689">
    <property type="term" value="F:aspartate racemase activity"/>
    <property type="evidence" value="ECO:0007669"/>
    <property type="project" value="UniProtKB-EC"/>
</dbReference>
<dbReference type="InterPro" id="IPR015942">
    <property type="entry name" value="Asp/Glu/hydantoin_racemase"/>
</dbReference>
<dbReference type="PANTHER" id="PTHR21198">
    <property type="entry name" value="GLUTAMATE RACEMASE"/>
    <property type="match status" value="1"/>
</dbReference>
<dbReference type="AlphaFoldDB" id="A0A7W9E7D6"/>
<gene>
    <name evidence="3" type="ORF">FHS65_001997</name>
</gene>
<dbReference type="InterPro" id="IPR018187">
    <property type="entry name" value="Asp/Glu_racemase_AS_1"/>
</dbReference>
<keyword evidence="2 3" id="KW-0413">Isomerase</keyword>
<evidence type="ECO:0000256" key="1">
    <source>
        <dbReference type="ARBA" id="ARBA00007847"/>
    </source>
</evidence>
<comment type="caution">
    <text evidence="3">The sequence shown here is derived from an EMBL/GenBank/DDBJ whole genome shotgun (WGS) entry which is preliminary data.</text>
</comment>
<dbReference type="Gene3D" id="3.40.50.1860">
    <property type="match status" value="2"/>
</dbReference>
<accession>A0A7W9E7D6</accession>
<organism evidence="3 4">
    <name type="scientific">Brevundimonas halotolerans</name>
    <dbReference type="NCBI Taxonomy" id="69670"/>
    <lineage>
        <taxon>Bacteria</taxon>
        <taxon>Pseudomonadati</taxon>
        <taxon>Pseudomonadota</taxon>
        <taxon>Alphaproteobacteria</taxon>
        <taxon>Caulobacterales</taxon>
        <taxon>Caulobacteraceae</taxon>
        <taxon>Brevundimonas</taxon>
    </lineage>
</organism>